<comment type="caution">
    <text evidence="3">The sequence shown here is derived from an EMBL/GenBank/DDBJ whole genome shotgun (WGS) entry which is preliminary data.</text>
</comment>
<feature type="region of interest" description="Disordered" evidence="2">
    <location>
        <begin position="508"/>
        <end position="538"/>
    </location>
</feature>
<dbReference type="GO" id="GO:0005634">
    <property type="term" value="C:nucleus"/>
    <property type="evidence" value="ECO:0007669"/>
    <property type="project" value="TreeGrafter"/>
</dbReference>
<name>A0AAD5PTI4_9CRUS</name>
<feature type="compositionally biased region" description="Low complexity" evidence="2">
    <location>
        <begin position="890"/>
        <end position="902"/>
    </location>
</feature>
<evidence type="ECO:0000313" key="3">
    <source>
        <dbReference type="EMBL" id="KAI9556184.1"/>
    </source>
</evidence>
<dbReference type="EMBL" id="WJBH02000007">
    <property type="protein sequence ID" value="KAI9556184.1"/>
    <property type="molecule type" value="Genomic_DNA"/>
</dbReference>
<feature type="compositionally biased region" description="Basic and acidic residues" evidence="2">
    <location>
        <begin position="347"/>
        <end position="357"/>
    </location>
</feature>
<keyword evidence="4" id="KW-1185">Reference proteome</keyword>
<feature type="region of interest" description="Disordered" evidence="2">
    <location>
        <begin position="832"/>
        <end position="939"/>
    </location>
</feature>
<evidence type="ECO:0000256" key="1">
    <source>
        <dbReference type="ARBA" id="ARBA00009495"/>
    </source>
</evidence>
<dbReference type="PANTHER" id="PTHR15976:SF16">
    <property type="entry name" value="ASTEROID DOMAIN-CONTAINING PROTEIN"/>
    <property type="match status" value="1"/>
</dbReference>
<sequence>MASGTMGLQSLQQLIESQFAGACVSVDLLRIASSVASPYQGRVALSLVVDAECCLDRLYGGYVSDWICGGQWNRMLQFLASLVQTLHAHNLHLAVFFNGSLEPPRMHEWVRNQLAARSNIYQVLRHLHTKGTPPPKVWWVPPSTLRTALRLALRHLKIAVLSSVDDHHQEVIGFCRDNHFHGILAEDAEYAIFDPPRYFSSKQLKLTYKGSLETKEFILDEVAKGLNLNPNRFCVLAALLGNFLLTDADLREFHKRICEENQTPLNQPEGVIRAVASFVRELPSIDNLESVGAKVFNSTTDGRVNRFKQAVNYFLNGTRDQYGRHKNSTLLRQHNHHHEGKHKHGNTTHESKARKLASEAADEEQNEIPDAVPSSGDQPPEEVIENGGYVNGGSQPQGSSSGSSSGATSPHREREVWGGPKSGEGQYQPCLPPVAAEVLRTAYERHRRGLMSPYMYQLLTQGEIRLPVVLEDQCHREVPNIQLFYRPVRQMVYAILFNLHHHTFLAEKQREQPHEKSEANGAANGSSTASASASTGSYVPPQSLNGSASVNQSNPLIPEIKIREWVWTAANPYRHPEIVVAAAVGWPVPTVHRLWFGTSMDDKKRRLRAFLSCLHADTVLMLNPEYVPQHLLILACVLRYIMAASQGTILQKQELDALIVQAFAMEITNPNYLQDLQLTKVSARGVQLATLVMEGVETALLVNDACGSPVPWPVCCPWLFFDGKLFHTKLSRTQTVRDLHELCEHRGDLIMKVEKLRKAILDGLVLTPLPPRPPALAPMHDPAWASRDFLNGPFNVNLPGGLKRGGQRRGVARGGQLEVAGVVVSSWVPNYGGPRGRGHMGPAAGRGGGVVPTQNPSQRNGHVHYSTRGGRAARGGRRGGHQATQRKQTSAASANAPAASQSNGKASVNSNESSDTNRGVKLLTHETTQAKVTGEEVAK</sequence>
<dbReference type="InterPro" id="IPR026784">
    <property type="entry name" value="Coact_PPARg"/>
</dbReference>
<protein>
    <recommendedName>
        <fullName evidence="5">Constitutive coactivator of PPAR-gamma-like protein 1</fullName>
    </recommendedName>
</protein>
<dbReference type="Proteomes" id="UP000820818">
    <property type="component" value="Linkage Group LG7"/>
</dbReference>
<feature type="compositionally biased region" description="Low complexity" evidence="2">
    <location>
        <begin position="519"/>
        <end position="537"/>
    </location>
</feature>
<dbReference type="InterPro" id="IPR029060">
    <property type="entry name" value="PIN-like_dom_sf"/>
</dbReference>
<dbReference type="PANTHER" id="PTHR15976">
    <property type="entry name" value="CONSTITUTIVE COACTIVATOR OF PEROXISOME PROLIFERATOR-ACTIVATED RECEPTOR GAMMA"/>
    <property type="match status" value="1"/>
</dbReference>
<evidence type="ECO:0008006" key="5">
    <source>
        <dbReference type="Google" id="ProtNLM"/>
    </source>
</evidence>
<comment type="similarity">
    <text evidence="1">Belongs to the constitutive coactivator of PPAR-gamma family.</text>
</comment>
<feature type="compositionally biased region" description="Basic and acidic residues" evidence="2">
    <location>
        <begin position="508"/>
        <end position="518"/>
    </location>
</feature>
<reference evidence="3 4" key="1">
    <citation type="submission" date="2022-05" db="EMBL/GenBank/DDBJ databases">
        <title>A multi-omics perspective on studying reproductive biology in Daphnia sinensis.</title>
        <authorList>
            <person name="Jia J."/>
        </authorList>
    </citation>
    <scope>NUCLEOTIDE SEQUENCE [LARGE SCALE GENOMIC DNA]</scope>
    <source>
        <strain evidence="3 4">WSL</strain>
    </source>
</reference>
<organism evidence="3 4">
    <name type="scientific">Daphnia sinensis</name>
    <dbReference type="NCBI Taxonomy" id="1820382"/>
    <lineage>
        <taxon>Eukaryota</taxon>
        <taxon>Metazoa</taxon>
        <taxon>Ecdysozoa</taxon>
        <taxon>Arthropoda</taxon>
        <taxon>Crustacea</taxon>
        <taxon>Branchiopoda</taxon>
        <taxon>Diplostraca</taxon>
        <taxon>Cladocera</taxon>
        <taxon>Anomopoda</taxon>
        <taxon>Daphniidae</taxon>
        <taxon>Daphnia</taxon>
        <taxon>Daphnia similis group</taxon>
    </lineage>
</organism>
<dbReference type="SUPFAM" id="SSF88723">
    <property type="entry name" value="PIN domain-like"/>
    <property type="match status" value="1"/>
</dbReference>
<dbReference type="FunFam" id="3.40.50.1010:FF:000009">
    <property type="entry name" value="Constitutive coactivator of PPAR-gamma-like protein 1"/>
    <property type="match status" value="1"/>
</dbReference>
<accession>A0AAD5PTI4</accession>
<feature type="compositionally biased region" description="Polar residues" evidence="2">
    <location>
        <begin position="903"/>
        <end position="917"/>
    </location>
</feature>
<feature type="region of interest" description="Disordered" evidence="2">
    <location>
        <begin position="333"/>
        <end position="429"/>
    </location>
</feature>
<feature type="compositionally biased region" description="Basic residues" evidence="2">
    <location>
        <begin position="333"/>
        <end position="346"/>
    </location>
</feature>
<proteinExistence type="inferred from homology"/>
<gene>
    <name evidence="3" type="ORF">GHT06_018758</name>
</gene>
<dbReference type="Gene3D" id="3.40.50.1010">
    <property type="entry name" value="5'-nuclease"/>
    <property type="match status" value="1"/>
</dbReference>
<evidence type="ECO:0000313" key="4">
    <source>
        <dbReference type="Proteomes" id="UP000820818"/>
    </source>
</evidence>
<feature type="compositionally biased region" description="Low complexity" evidence="2">
    <location>
        <begin position="392"/>
        <end position="406"/>
    </location>
</feature>
<dbReference type="AlphaFoldDB" id="A0AAD5PTI4"/>
<evidence type="ECO:0000256" key="2">
    <source>
        <dbReference type="SAM" id="MobiDB-lite"/>
    </source>
</evidence>